<dbReference type="OrthoDB" id="9826153at2"/>
<comment type="caution">
    <text evidence="2">The sequence shown here is derived from an EMBL/GenBank/DDBJ whole genome shotgun (WGS) entry which is preliminary data.</text>
</comment>
<dbReference type="AlphaFoldDB" id="A0A146G4Q4"/>
<keyword evidence="3" id="KW-1185">Reference proteome</keyword>
<evidence type="ECO:0000313" key="3">
    <source>
        <dbReference type="Proteomes" id="UP000076023"/>
    </source>
</evidence>
<feature type="signal peptide" evidence="1">
    <location>
        <begin position="1"/>
        <end position="18"/>
    </location>
</feature>
<protein>
    <submittedName>
        <fullName evidence="2">Uncharacterized protein</fullName>
    </submittedName>
</protein>
<evidence type="ECO:0000313" key="2">
    <source>
        <dbReference type="EMBL" id="GAT32413.1"/>
    </source>
</evidence>
<dbReference type="STRING" id="690879.TSACC_2811"/>
<feature type="chain" id="PRO_5007524407" evidence="1">
    <location>
        <begin position="19"/>
        <end position="184"/>
    </location>
</feature>
<accession>A0A146G4Q4</accession>
<gene>
    <name evidence="2" type="ORF">TSACC_2811</name>
</gene>
<proteinExistence type="predicted"/>
<organism evidence="2 3">
    <name type="scientific">Terrimicrobium sacchariphilum</name>
    <dbReference type="NCBI Taxonomy" id="690879"/>
    <lineage>
        <taxon>Bacteria</taxon>
        <taxon>Pseudomonadati</taxon>
        <taxon>Verrucomicrobiota</taxon>
        <taxon>Terrimicrobiia</taxon>
        <taxon>Terrimicrobiales</taxon>
        <taxon>Terrimicrobiaceae</taxon>
        <taxon>Terrimicrobium</taxon>
    </lineage>
</organism>
<evidence type="ECO:0000256" key="1">
    <source>
        <dbReference type="SAM" id="SignalP"/>
    </source>
</evidence>
<reference evidence="3" key="1">
    <citation type="journal article" date="2017" name="Genome Announc.">
        <title>Draft Genome Sequence of Terrimicrobium sacchariphilum NM-5T, a Facultative Anaerobic Soil Bacterium of the Class Spartobacteria.</title>
        <authorList>
            <person name="Qiu Y.L."/>
            <person name="Tourlousse D.M."/>
            <person name="Matsuura N."/>
            <person name="Ohashi A."/>
            <person name="Sekiguchi Y."/>
        </authorList>
    </citation>
    <scope>NUCLEOTIDE SEQUENCE [LARGE SCALE GENOMIC DNA]</scope>
    <source>
        <strain evidence="3">NM-5</strain>
    </source>
</reference>
<dbReference type="InParanoid" id="A0A146G4Q4"/>
<name>A0A146G4Q4_TERSA</name>
<dbReference type="Proteomes" id="UP000076023">
    <property type="component" value="Unassembled WGS sequence"/>
</dbReference>
<dbReference type="RefSeq" id="WP_075078248.1">
    <property type="nucleotide sequence ID" value="NZ_BDCO01000002.1"/>
</dbReference>
<sequence>MKALLALLSLLAPLTLLAKEEIQVKGAEWDSLAIPLKIMPIYVEIENATPVRSVEIEMEVYVKGELKRTIAPGKLGKERDLPTALVKAAIYFRPAEGGKVDGTVVMTWHGMRMVAPFTSTEEEMPVGGGQASGAFSTKLAVPGRSPIFKAMFGGRGGFVGADDPQEVIRLNPQSTVIIGYLKTE</sequence>
<keyword evidence="1" id="KW-0732">Signal</keyword>
<dbReference type="EMBL" id="BDCO01000002">
    <property type="protein sequence ID" value="GAT32413.1"/>
    <property type="molecule type" value="Genomic_DNA"/>
</dbReference>